<name>A0A6A8M8I8_9FIRM</name>
<proteinExistence type="predicted"/>
<comment type="caution">
    <text evidence="1">The sequence shown here is derived from an EMBL/GenBank/DDBJ whole genome shotgun (WGS) entry which is preliminary data.</text>
</comment>
<organism evidence="1">
    <name type="scientific">Baileyella intestinalis</name>
    <dbReference type="NCBI Taxonomy" id="2606709"/>
    <lineage>
        <taxon>Bacteria</taxon>
        <taxon>Bacillati</taxon>
        <taxon>Bacillota</taxon>
        <taxon>Clostridia</taxon>
        <taxon>Peptostreptococcales</taxon>
        <taxon>Anaerovoracaceae</taxon>
        <taxon>Baileyella</taxon>
    </lineage>
</organism>
<evidence type="ECO:0000313" key="1">
    <source>
        <dbReference type="EMBL" id="MST68134.1"/>
    </source>
</evidence>
<sequence length="429" mass="49028">MNRRNFKVVEGGLSEHYNTFKDCNFYRCTGTNTRLMGVVALHVQWKKNENPKITVHQFIHLDFSELGPDNYYEVIPEKPHRLTKSEMRVWKEMSEPLGGSQVNLNETDVYFLIKEALGKMNPYLEKEKTPDGDEYRLARLRLELTLEALEDSGRVDMSISPERITEKVSPDWCSKQETVNYFIMRMMDRDPEAACTITTIPLEELKKSPLMEHGIKTLMKASTKEEKVVPVKASVKQAIATTTQAVAGTENGYMLYRVALDLELRNKTWMITGCQSSEAMKMSSFEAAMQLDRPEYITLFRLADGAGSMEDPEIPMMNACLPVLMPNGTLYVRYNGDNSYVDSYEYLMNNDMYGAYLFTEQGELVIMSPDMVHISMMELDILSSPAAARMKLVKRYKSVNQIFQTFAQMPGANFEDMVETGDPSPDDDY</sequence>
<dbReference type="AlphaFoldDB" id="A0A6A8M8I8"/>
<accession>A0A6A8M8I8</accession>
<gene>
    <name evidence="1" type="ORF">FYJ66_00710</name>
</gene>
<dbReference type="RefSeq" id="WP_154571608.1">
    <property type="nucleotide sequence ID" value="NZ_VUNB01000001.1"/>
</dbReference>
<dbReference type="EMBL" id="VUNB01000001">
    <property type="protein sequence ID" value="MST68134.1"/>
    <property type="molecule type" value="Genomic_DNA"/>
</dbReference>
<protein>
    <submittedName>
        <fullName evidence="1">Uncharacterized protein</fullName>
    </submittedName>
</protein>
<reference evidence="1" key="1">
    <citation type="submission" date="2019-09" db="EMBL/GenBank/DDBJ databases">
        <title>In-depth cultivation of the pig gut microbiome towards novel bacterial diversity and tailored functional studies.</title>
        <authorList>
            <person name="Wylensek D."/>
            <person name="Hitch T.C.A."/>
            <person name="Clavel T."/>
        </authorList>
    </citation>
    <scope>NUCLEOTIDE SEQUENCE</scope>
    <source>
        <strain evidence="1">RF-744-FAT-WT-3</strain>
    </source>
</reference>